<protein>
    <submittedName>
        <fullName evidence="2">Uncharacterized protein</fullName>
    </submittedName>
</protein>
<reference evidence="2 3" key="1">
    <citation type="submission" date="2016-09" db="EMBL/GenBank/DDBJ databases">
        <title>Couchioplanes caeruleus draft genome sequence.</title>
        <authorList>
            <person name="Sheehan J."/>
            <person name="Caffrey P."/>
        </authorList>
    </citation>
    <scope>NUCLEOTIDE SEQUENCE [LARGE SCALE GENOMIC DNA]</scope>
    <source>
        <strain evidence="2 3">DSM 43634</strain>
    </source>
</reference>
<feature type="region of interest" description="Disordered" evidence="1">
    <location>
        <begin position="1"/>
        <end position="24"/>
    </location>
</feature>
<organism evidence="2 3">
    <name type="scientific">Couchioplanes caeruleus subsp. caeruleus</name>
    <dbReference type="NCBI Taxonomy" id="56427"/>
    <lineage>
        <taxon>Bacteria</taxon>
        <taxon>Bacillati</taxon>
        <taxon>Actinomycetota</taxon>
        <taxon>Actinomycetes</taxon>
        <taxon>Micromonosporales</taxon>
        <taxon>Micromonosporaceae</taxon>
        <taxon>Couchioplanes</taxon>
    </lineage>
</organism>
<accession>A0A1K0FBL4</accession>
<dbReference type="Proteomes" id="UP000182486">
    <property type="component" value="Unassembled WGS sequence"/>
</dbReference>
<name>A0A1K0FBL4_9ACTN</name>
<dbReference type="AlphaFoldDB" id="A0A1K0FBL4"/>
<proteinExistence type="predicted"/>
<evidence type="ECO:0000313" key="3">
    <source>
        <dbReference type="Proteomes" id="UP000182486"/>
    </source>
</evidence>
<keyword evidence="3" id="KW-1185">Reference proteome</keyword>
<evidence type="ECO:0000313" key="2">
    <source>
        <dbReference type="EMBL" id="OJF10237.1"/>
    </source>
</evidence>
<dbReference type="EMBL" id="MEIA01000484">
    <property type="protein sequence ID" value="OJF10237.1"/>
    <property type="molecule type" value="Genomic_DNA"/>
</dbReference>
<sequence>MIPPDASTMVPHGASVTIPPDDPEFVSRPADSVAGLLPDRQCARAAVTSLREAGFAAVEARPRHPDRCRLRDWGSDATIMHLYVEGLRRGHSLVLVPSTRRQREEVGRLLVRHQGHAVYYFFAAGVESLAVLV</sequence>
<gene>
    <name evidence="2" type="ORF">BG844_33060</name>
</gene>
<evidence type="ECO:0000256" key="1">
    <source>
        <dbReference type="SAM" id="MobiDB-lite"/>
    </source>
</evidence>
<comment type="caution">
    <text evidence="2">The sequence shown here is derived from an EMBL/GenBank/DDBJ whole genome shotgun (WGS) entry which is preliminary data.</text>
</comment>